<dbReference type="InterPro" id="IPR050058">
    <property type="entry name" value="Ala-tRNA_ligase"/>
</dbReference>
<dbReference type="SUPFAM" id="SSF101353">
    <property type="entry name" value="Putative anticodon-binding domain of alanyl-tRNA synthetase (AlaRS)"/>
    <property type="match status" value="1"/>
</dbReference>
<evidence type="ECO:0000256" key="8">
    <source>
        <dbReference type="ARBA" id="ARBA00023146"/>
    </source>
</evidence>
<dbReference type="InterPro" id="IPR045864">
    <property type="entry name" value="aa-tRNA-synth_II/BPL/LPL"/>
</dbReference>
<proteinExistence type="inferred from homology"/>
<keyword evidence="9" id="KW-0862">Zinc</keyword>
<dbReference type="PROSITE" id="PS50860">
    <property type="entry name" value="AA_TRNA_LIGASE_II_ALA"/>
    <property type="match status" value="1"/>
</dbReference>
<evidence type="ECO:0000313" key="12">
    <source>
        <dbReference type="EMBL" id="PIP46366.1"/>
    </source>
</evidence>
<reference evidence="12 13" key="1">
    <citation type="submission" date="2017-09" db="EMBL/GenBank/DDBJ databases">
        <title>Depth-based differentiation of microbial function through sediment-hosted aquifers and enrichment of novel symbionts in the deep terrestrial subsurface.</title>
        <authorList>
            <person name="Probst A.J."/>
            <person name="Ladd B."/>
            <person name="Jarett J.K."/>
            <person name="Geller-Mcgrath D.E."/>
            <person name="Sieber C.M."/>
            <person name="Emerson J.B."/>
            <person name="Anantharaman K."/>
            <person name="Thomas B.C."/>
            <person name="Malmstrom R."/>
            <person name="Stieglmeier M."/>
            <person name="Klingl A."/>
            <person name="Woyke T."/>
            <person name="Ryan C.M."/>
            <person name="Banfield J.F."/>
        </authorList>
    </citation>
    <scope>NUCLEOTIDE SEQUENCE [LARGE SCALE GENOMIC DNA]</scope>
    <source>
        <strain evidence="12">CG23_combo_of_CG06-09_8_20_14_all_42_19</strain>
    </source>
</reference>
<dbReference type="FunFam" id="3.30.980.10:FF:000004">
    <property type="entry name" value="Alanine--tRNA ligase, cytoplasmic"/>
    <property type="match status" value="1"/>
</dbReference>
<dbReference type="SMART" id="SM00863">
    <property type="entry name" value="tRNA_SAD"/>
    <property type="match status" value="1"/>
</dbReference>
<keyword evidence="5 9" id="KW-0067">ATP-binding</keyword>
<evidence type="ECO:0000256" key="9">
    <source>
        <dbReference type="HAMAP-Rule" id="MF_00036"/>
    </source>
</evidence>
<dbReference type="SUPFAM" id="SSF55186">
    <property type="entry name" value="ThrRS/AlaRS common domain"/>
    <property type="match status" value="1"/>
</dbReference>
<comment type="caution">
    <text evidence="12">The sequence shown here is derived from an EMBL/GenBank/DDBJ whole genome shotgun (WGS) entry which is preliminary data.</text>
</comment>
<gene>
    <name evidence="9" type="primary">alaS</name>
    <name evidence="12" type="ORF">COX15_00870</name>
</gene>
<comment type="cofactor">
    <cofactor evidence="9">
        <name>Zn(2+)</name>
        <dbReference type="ChEBI" id="CHEBI:29105"/>
    </cofactor>
    <text evidence="9">Binds 1 zinc ion per subunit.</text>
</comment>
<dbReference type="Proteomes" id="UP000230007">
    <property type="component" value="Unassembled WGS sequence"/>
</dbReference>
<dbReference type="GO" id="GO:0005829">
    <property type="term" value="C:cytosol"/>
    <property type="evidence" value="ECO:0007669"/>
    <property type="project" value="TreeGrafter"/>
</dbReference>
<comment type="domain">
    <text evidence="9">Consists of three domains; the N-terminal catalytic domain, the editing domain and the C-terminal C-Ala domain. The editing domain removes incorrectly charged amino acids, while the C-Ala domain, along with tRNA(Ala), serves as a bridge to cooperatively bring together the editing and aminoacylation centers thus stimulating deacylation of misacylated tRNAs.</text>
</comment>
<keyword evidence="2 9" id="KW-0820">tRNA-binding</keyword>
<dbReference type="PRINTS" id="PR00980">
    <property type="entry name" value="TRNASYNTHALA"/>
</dbReference>
<keyword evidence="6 9" id="KW-0694">RNA-binding</keyword>
<dbReference type="InterPro" id="IPR023033">
    <property type="entry name" value="Ala_tRNA_ligase_euk/bac"/>
</dbReference>
<comment type="function">
    <text evidence="9">Catalyzes the attachment of alanine to tRNA(Ala) in a two-step reaction: alanine is first activated by ATP to form Ala-AMP and then transferred to the acceptor end of tRNA(Ala). Also edits incorrectly charged Ser-tRNA(Ala) and Gly-tRNA(Ala) via its editing domain.</text>
</comment>
<dbReference type="GO" id="GO:0000049">
    <property type="term" value="F:tRNA binding"/>
    <property type="evidence" value="ECO:0007669"/>
    <property type="project" value="UniProtKB-KW"/>
</dbReference>
<dbReference type="HAMAP" id="MF_00036_B">
    <property type="entry name" value="Ala_tRNA_synth_B"/>
    <property type="match status" value="1"/>
</dbReference>
<feature type="binding site" evidence="9">
    <location>
        <position position="490"/>
    </location>
    <ligand>
        <name>Zn(2+)</name>
        <dbReference type="ChEBI" id="CHEBI:29105"/>
    </ligand>
</feature>
<name>A0A2H0ALQ8_9BACT</name>
<sequence length="631" mass="71889">MKGEEVRRKYLKFFESRNHKIIPSASLVPENDPTTLFTGSGMQPLIPYLLGEPHPLGKRLANSQKSFRAEDIDEIGDNRHTTFFEMLGNWSLGDYFKNEQLPWFFEFLTQIIGLDPNRLYVTVFAGDDSLGIPKDTESVQVWKRLFKESGIEAKDVHIGSEKDGYEKGMSWRLPAGRQGRIFYYDATKNWWSRSGVPNNMPIGEPGGPDSEVFYDFGTEHNTKFGNKCHPNCDCGRFLEIGNSVFMEYKKNEDGTFEKLSQKNVDFGGGLERITAASLNDPDVFKIDLLLSIIKKIEKLSGNDYEGEYKKSFRVLADHIRGVSFMIADGVRPSNTERGYFVRRLIRRAVRHADILNMPHGTLAGLADPVIKEYENDYGEIKEYRSLIEEVIKSEEEKFRETLEKGLRQFEKVSAANISGKDAFDLHQTYGFPLEMTVELAHERGLKVDTENFKKELQKHQEVSRVGSEKKFKGGLADTKEETIRLHTAHHLLLAALQKILGHNVKQKGSNITSERLRIDFSYPQKMTPEEVKQVEDMVNDKIKEGLNMVRREMSKEEAEKIGAEMEFGAKYGDVVSIYFAEDDNGTVFSKEFCGGPHIKNTSELGEFKILKEEAVSQGVRRIKAILEPVSN</sequence>
<evidence type="ECO:0000313" key="13">
    <source>
        <dbReference type="Proteomes" id="UP000230007"/>
    </source>
</evidence>
<feature type="domain" description="Alanyl-transfer RNA synthetases family profile" evidence="11">
    <location>
        <begin position="1"/>
        <end position="631"/>
    </location>
</feature>
<comment type="catalytic activity">
    <reaction evidence="9">
        <text>tRNA(Ala) + L-alanine + ATP = L-alanyl-tRNA(Ala) + AMP + diphosphate</text>
        <dbReference type="Rhea" id="RHEA:12540"/>
        <dbReference type="Rhea" id="RHEA-COMP:9657"/>
        <dbReference type="Rhea" id="RHEA-COMP:9923"/>
        <dbReference type="ChEBI" id="CHEBI:30616"/>
        <dbReference type="ChEBI" id="CHEBI:33019"/>
        <dbReference type="ChEBI" id="CHEBI:57972"/>
        <dbReference type="ChEBI" id="CHEBI:78442"/>
        <dbReference type="ChEBI" id="CHEBI:78497"/>
        <dbReference type="ChEBI" id="CHEBI:456215"/>
        <dbReference type="EC" id="6.1.1.7"/>
    </reaction>
</comment>
<evidence type="ECO:0000256" key="2">
    <source>
        <dbReference type="ARBA" id="ARBA00022555"/>
    </source>
</evidence>
<dbReference type="EMBL" id="PCSK01000017">
    <property type="protein sequence ID" value="PIP46366.1"/>
    <property type="molecule type" value="Genomic_DNA"/>
</dbReference>
<dbReference type="Gene3D" id="3.30.54.20">
    <property type="match status" value="1"/>
</dbReference>
<evidence type="ECO:0000256" key="3">
    <source>
        <dbReference type="ARBA" id="ARBA00022598"/>
    </source>
</evidence>
<dbReference type="InterPro" id="IPR002318">
    <property type="entry name" value="Ala-tRNA-lgiase_IIc"/>
</dbReference>
<comment type="subcellular location">
    <subcellularLocation>
        <location evidence="9">Cytoplasm</location>
    </subcellularLocation>
</comment>
<keyword evidence="9" id="KW-0963">Cytoplasm</keyword>
<dbReference type="Pfam" id="PF07973">
    <property type="entry name" value="tRNA_SAD"/>
    <property type="match status" value="1"/>
</dbReference>
<dbReference type="InterPro" id="IPR018163">
    <property type="entry name" value="Thr/Ala-tRNA-synth_IIc_edit"/>
</dbReference>
<dbReference type="PANTHER" id="PTHR11777">
    <property type="entry name" value="ALANYL-TRNA SYNTHETASE"/>
    <property type="match status" value="1"/>
</dbReference>
<dbReference type="Gene3D" id="3.30.980.10">
    <property type="entry name" value="Threonyl-trna Synthetase, Chain A, domain 2"/>
    <property type="match status" value="1"/>
</dbReference>
<evidence type="ECO:0000256" key="6">
    <source>
        <dbReference type="ARBA" id="ARBA00022884"/>
    </source>
</evidence>
<feature type="binding site" evidence="9">
    <location>
        <position position="486"/>
    </location>
    <ligand>
        <name>Zn(2+)</name>
        <dbReference type="ChEBI" id="CHEBI:29105"/>
    </ligand>
</feature>
<keyword evidence="10" id="KW-0175">Coiled coil</keyword>
<keyword evidence="4 9" id="KW-0547">Nucleotide-binding</keyword>
<dbReference type="Gene3D" id="3.30.930.10">
    <property type="entry name" value="Bira Bifunctional Protein, Domain 2"/>
    <property type="match status" value="1"/>
</dbReference>
<dbReference type="InterPro" id="IPR012947">
    <property type="entry name" value="tRNA_SAD"/>
</dbReference>
<dbReference type="GO" id="GO:0005524">
    <property type="term" value="F:ATP binding"/>
    <property type="evidence" value="ECO:0007669"/>
    <property type="project" value="UniProtKB-UniRule"/>
</dbReference>
<feature type="binding site" evidence="9">
    <location>
        <position position="597"/>
    </location>
    <ligand>
        <name>Zn(2+)</name>
        <dbReference type="ChEBI" id="CHEBI:29105"/>
    </ligand>
</feature>
<evidence type="ECO:0000256" key="4">
    <source>
        <dbReference type="ARBA" id="ARBA00022741"/>
    </source>
</evidence>
<dbReference type="InterPro" id="IPR018165">
    <property type="entry name" value="Ala-tRNA-synth_IIc_core"/>
</dbReference>
<keyword evidence="9" id="KW-0479">Metal-binding</keyword>
<dbReference type="SUPFAM" id="SSF55681">
    <property type="entry name" value="Class II aaRS and biotin synthetases"/>
    <property type="match status" value="1"/>
</dbReference>
<protein>
    <recommendedName>
        <fullName evidence="9">Alanine--tRNA ligase</fullName>
        <ecNumber evidence="9">6.1.1.7</ecNumber>
    </recommendedName>
    <alternativeName>
        <fullName evidence="9">Alanyl-tRNA synthetase</fullName>
        <shortName evidence="9">AlaRS</shortName>
    </alternativeName>
</protein>
<keyword evidence="8 9" id="KW-0030">Aminoacyl-tRNA synthetase</keyword>
<dbReference type="GO" id="GO:0002161">
    <property type="term" value="F:aminoacyl-tRNA deacylase activity"/>
    <property type="evidence" value="ECO:0007669"/>
    <property type="project" value="TreeGrafter"/>
</dbReference>
<dbReference type="InterPro" id="IPR018164">
    <property type="entry name" value="Ala-tRNA-synth_IIc_N"/>
</dbReference>
<dbReference type="PANTHER" id="PTHR11777:SF9">
    <property type="entry name" value="ALANINE--TRNA LIGASE, CYTOPLASMIC"/>
    <property type="match status" value="1"/>
</dbReference>
<dbReference type="GO" id="GO:0006419">
    <property type="term" value="P:alanyl-tRNA aminoacylation"/>
    <property type="evidence" value="ECO:0007669"/>
    <property type="project" value="UniProtKB-UniRule"/>
</dbReference>
<dbReference type="GO" id="GO:0008270">
    <property type="term" value="F:zinc ion binding"/>
    <property type="evidence" value="ECO:0007669"/>
    <property type="project" value="UniProtKB-UniRule"/>
</dbReference>
<accession>A0A2H0ALQ8</accession>
<evidence type="ECO:0000256" key="5">
    <source>
        <dbReference type="ARBA" id="ARBA00022840"/>
    </source>
</evidence>
<dbReference type="AlphaFoldDB" id="A0A2H0ALQ8"/>
<feature type="coiled-coil region" evidence="10">
    <location>
        <begin position="539"/>
        <end position="566"/>
    </location>
</feature>
<evidence type="ECO:0000256" key="10">
    <source>
        <dbReference type="SAM" id="Coils"/>
    </source>
</evidence>
<feature type="binding site" evidence="9">
    <location>
        <position position="593"/>
    </location>
    <ligand>
        <name>Zn(2+)</name>
        <dbReference type="ChEBI" id="CHEBI:29105"/>
    </ligand>
</feature>
<dbReference type="EC" id="6.1.1.7" evidence="9"/>
<keyword evidence="7 9" id="KW-0648">Protein biosynthesis</keyword>
<dbReference type="CDD" id="cd00673">
    <property type="entry name" value="AlaRS_core"/>
    <property type="match status" value="1"/>
</dbReference>
<dbReference type="GO" id="GO:0004813">
    <property type="term" value="F:alanine-tRNA ligase activity"/>
    <property type="evidence" value="ECO:0007669"/>
    <property type="project" value="UniProtKB-UniRule"/>
</dbReference>
<dbReference type="InterPro" id="IPR018162">
    <property type="entry name" value="Ala-tRNA-ligase_IIc_anticod-bd"/>
</dbReference>
<evidence type="ECO:0000256" key="1">
    <source>
        <dbReference type="ARBA" id="ARBA00008226"/>
    </source>
</evidence>
<organism evidence="12 13">
    <name type="scientific">Candidatus Colwellbacteria bacterium CG23_combo_of_CG06-09_8_20_14_all_42_19</name>
    <dbReference type="NCBI Taxonomy" id="1974541"/>
    <lineage>
        <taxon>Bacteria</taxon>
        <taxon>Candidatus Colwelliibacteriota</taxon>
    </lineage>
</organism>
<keyword evidence="3 9" id="KW-0436">Ligase</keyword>
<comment type="similarity">
    <text evidence="1 9">Belongs to the class-II aminoacyl-tRNA synthetase family.</text>
</comment>
<evidence type="ECO:0000259" key="11">
    <source>
        <dbReference type="PROSITE" id="PS50860"/>
    </source>
</evidence>
<dbReference type="Pfam" id="PF01411">
    <property type="entry name" value="tRNA-synt_2c"/>
    <property type="match status" value="1"/>
</dbReference>
<evidence type="ECO:0000256" key="7">
    <source>
        <dbReference type="ARBA" id="ARBA00022917"/>
    </source>
</evidence>